<sequence length="69" mass="7966">METIFDGVDNTVINQMAWDLAKVLFIPFVVVLIIGHVLIFLKLPRSVIKPAMCLLYLFLVYRSFLYFVG</sequence>
<keyword evidence="3" id="KW-1185">Reference proteome</keyword>
<organism evidence="2 3">
    <name type="scientific">Amphibacillus marinus</name>
    <dbReference type="NCBI Taxonomy" id="872970"/>
    <lineage>
        <taxon>Bacteria</taxon>
        <taxon>Bacillati</taxon>
        <taxon>Bacillota</taxon>
        <taxon>Bacilli</taxon>
        <taxon>Bacillales</taxon>
        <taxon>Bacillaceae</taxon>
        <taxon>Amphibacillus</taxon>
    </lineage>
</organism>
<protein>
    <submittedName>
        <fullName evidence="2">Uncharacterized protein</fullName>
    </submittedName>
</protein>
<dbReference type="AlphaFoldDB" id="A0A1H8K1Q1"/>
<evidence type="ECO:0000313" key="3">
    <source>
        <dbReference type="Proteomes" id="UP000199300"/>
    </source>
</evidence>
<dbReference type="STRING" id="872970.SAMN04488134_102132"/>
<dbReference type="EMBL" id="FODJ01000002">
    <property type="protein sequence ID" value="SEN86597.1"/>
    <property type="molecule type" value="Genomic_DNA"/>
</dbReference>
<dbReference type="OrthoDB" id="9879577at2"/>
<keyword evidence="1" id="KW-0472">Membrane</keyword>
<proteinExistence type="predicted"/>
<keyword evidence="1" id="KW-1133">Transmembrane helix</keyword>
<keyword evidence="1" id="KW-0812">Transmembrane</keyword>
<dbReference type="RefSeq" id="WP_091495282.1">
    <property type="nucleotide sequence ID" value="NZ_FODJ01000002.1"/>
</dbReference>
<accession>A0A1H8K1Q1</accession>
<reference evidence="2 3" key="1">
    <citation type="submission" date="2016-10" db="EMBL/GenBank/DDBJ databases">
        <authorList>
            <person name="de Groot N.N."/>
        </authorList>
    </citation>
    <scope>NUCLEOTIDE SEQUENCE [LARGE SCALE GENOMIC DNA]</scope>
    <source>
        <strain evidence="2 3">CGMCC 1.10434</strain>
    </source>
</reference>
<feature type="transmembrane region" description="Helical" evidence="1">
    <location>
        <begin position="20"/>
        <end position="41"/>
    </location>
</feature>
<name>A0A1H8K1Q1_9BACI</name>
<gene>
    <name evidence="2" type="ORF">SAMN04488134_102132</name>
</gene>
<evidence type="ECO:0000256" key="1">
    <source>
        <dbReference type="SAM" id="Phobius"/>
    </source>
</evidence>
<feature type="transmembrane region" description="Helical" evidence="1">
    <location>
        <begin position="48"/>
        <end position="68"/>
    </location>
</feature>
<evidence type="ECO:0000313" key="2">
    <source>
        <dbReference type="EMBL" id="SEN86597.1"/>
    </source>
</evidence>
<dbReference type="Proteomes" id="UP000199300">
    <property type="component" value="Unassembled WGS sequence"/>
</dbReference>